<dbReference type="Proteomes" id="UP000887540">
    <property type="component" value="Unplaced"/>
</dbReference>
<dbReference type="WBParaSite" id="ACRNAN_scaffold11582.g29845.t1">
    <property type="protein sequence ID" value="ACRNAN_scaffold11582.g29845.t1"/>
    <property type="gene ID" value="ACRNAN_scaffold11582.g29845"/>
</dbReference>
<evidence type="ECO:0000313" key="2">
    <source>
        <dbReference type="WBParaSite" id="ACRNAN_scaffold11582.g29845.t1"/>
    </source>
</evidence>
<accession>A0A914CJY8</accession>
<evidence type="ECO:0000313" key="1">
    <source>
        <dbReference type="Proteomes" id="UP000887540"/>
    </source>
</evidence>
<name>A0A914CJY8_9BILA</name>
<keyword evidence="1" id="KW-1185">Reference proteome</keyword>
<reference evidence="2" key="1">
    <citation type="submission" date="2022-11" db="UniProtKB">
        <authorList>
            <consortium name="WormBaseParasite"/>
        </authorList>
    </citation>
    <scope>IDENTIFICATION</scope>
</reference>
<dbReference type="AlphaFoldDB" id="A0A914CJY8"/>
<sequence length="335" mass="38405">MSIKTVISEENLIDAQRRKFKDYVQNVNMATKYVYNARDDEKNELKAIKIIQDPFENSYMGVYHILKNECVCNGQECRCDNMVFSVVVAISNDLQNWNMKAKLAKNAINPYIISLSPGFLVAWEKLSWKDDVTAPQYNHLHFAYYPDRASLLNGQATRHYDAPVSLSMTAEGSPNIYSATLNPDIDHSVIEVGAHFYDEVECRDRLQKGTLIDFNTWRSRSDKHIDAKLNNLGVNGSTYSYDVINFGDYNIGVFEGELIQDDPDSWRLFCHDFHSGEVEPLNIITHHDSISFRYPRLTKITTPNGKSSILVSVYIQDHQSAKDESGELIFYRVFD</sequence>
<protein>
    <submittedName>
        <fullName evidence="2">Uncharacterized protein</fullName>
    </submittedName>
</protein>
<proteinExistence type="predicted"/>
<organism evidence="1 2">
    <name type="scientific">Acrobeloides nanus</name>
    <dbReference type="NCBI Taxonomy" id="290746"/>
    <lineage>
        <taxon>Eukaryota</taxon>
        <taxon>Metazoa</taxon>
        <taxon>Ecdysozoa</taxon>
        <taxon>Nematoda</taxon>
        <taxon>Chromadorea</taxon>
        <taxon>Rhabditida</taxon>
        <taxon>Tylenchina</taxon>
        <taxon>Cephalobomorpha</taxon>
        <taxon>Cephaloboidea</taxon>
        <taxon>Cephalobidae</taxon>
        <taxon>Acrobeloides</taxon>
    </lineage>
</organism>